<dbReference type="Proteomes" id="UP000076625">
    <property type="component" value="Unassembled WGS sequence"/>
</dbReference>
<accession>A0A163D553</accession>
<protein>
    <recommendedName>
        <fullName evidence="2">GCVT N-terminal domain-containing protein</fullName>
    </recommendedName>
</protein>
<reference evidence="4" key="1">
    <citation type="submission" date="2016-01" db="EMBL/GenBank/DDBJ databases">
        <title>Draft genome of Chromobacterium sp. F49.</title>
        <authorList>
            <person name="Hong K.W."/>
        </authorList>
    </citation>
    <scope>NUCLEOTIDE SEQUENCE [LARGE SCALE GENOMIC DNA]</scope>
    <source>
        <strain evidence="4">CN10</strain>
    </source>
</reference>
<dbReference type="AlphaFoldDB" id="A0A163D553"/>
<dbReference type="InterPro" id="IPR017703">
    <property type="entry name" value="YgfZ/GCV_T_CS"/>
</dbReference>
<evidence type="ECO:0000313" key="3">
    <source>
        <dbReference type="EMBL" id="KZE33881.1"/>
    </source>
</evidence>
<dbReference type="InterPro" id="IPR006222">
    <property type="entry name" value="GCVT_N"/>
</dbReference>
<dbReference type="PANTHER" id="PTHR22602">
    <property type="entry name" value="TRANSFERASE CAF17, MITOCHONDRIAL-RELATED"/>
    <property type="match status" value="1"/>
</dbReference>
<evidence type="ECO:0000256" key="1">
    <source>
        <dbReference type="ARBA" id="ARBA00022946"/>
    </source>
</evidence>
<dbReference type="PIRSF" id="PIRSF006487">
    <property type="entry name" value="GcvT"/>
    <property type="match status" value="1"/>
</dbReference>
<feature type="domain" description="GCVT N-terminal" evidence="2">
    <location>
        <begin position="22"/>
        <end position="152"/>
    </location>
</feature>
<dbReference type="Gene3D" id="3.30.1360.120">
    <property type="entry name" value="Probable tRNA modification gtpase trme, domain 1"/>
    <property type="match status" value="1"/>
</dbReference>
<comment type="caution">
    <text evidence="3">The sequence shown here is derived from an EMBL/GenBank/DDBJ whole genome shotgun (WGS) entry which is preliminary data.</text>
</comment>
<dbReference type="EMBL" id="LQQU01000011">
    <property type="protein sequence ID" value="KZE33881.1"/>
    <property type="molecule type" value="Genomic_DNA"/>
</dbReference>
<dbReference type="STRING" id="1452487.AVW16_07395"/>
<dbReference type="InterPro" id="IPR045179">
    <property type="entry name" value="YgfZ/GcvT"/>
</dbReference>
<dbReference type="PANTHER" id="PTHR22602:SF0">
    <property type="entry name" value="TRANSFERASE CAF17, MITOCHONDRIAL-RELATED"/>
    <property type="match status" value="1"/>
</dbReference>
<proteinExistence type="predicted"/>
<organism evidence="3 4">
    <name type="scientific">Crenobacter luteus</name>
    <dbReference type="NCBI Taxonomy" id="1452487"/>
    <lineage>
        <taxon>Bacteria</taxon>
        <taxon>Pseudomonadati</taxon>
        <taxon>Pseudomonadota</taxon>
        <taxon>Betaproteobacteria</taxon>
        <taxon>Neisseriales</taxon>
        <taxon>Neisseriaceae</taxon>
        <taxon>Crenobacter</taxon>
    </lineage>
</organism>
<dbReference type="SUPFAM" id="SSF103025">
    <property type="entry name" value="Folate-binding domain"/>
    <property type="match status" value="1"/>
</dbReference>
<gene>
    <name evidence="3" type="ORF">AVW16_07395</name>
</gene>
<dbReference type="Pfam" id="PF01571">
    <property type="entry name" value="GCV_T"/>
    <property type="match status" value="1"/>
</dbReference>
<dbReference type="InterPro" id="IPR027266">
    <property type="entry name" value="TrmE/GcvT-like"/>
</dbReference>
<dbReference type="GO" id="GO:0016226">
    <property type="term" value="P:iron-sulfur cluster assembly"/>
    <property type="evidence" value="ECO:0007669"/>
    <property type="project" value="TreeGrafter"/>
</dbReference>
<sequence length="344" mass="37156">MDEWQAWCSAHGGHFDAVGRLVFEGHARELQAARDGQTVFSPLTQFALLRVSGADALDFLQGQLSSDLRELNGTNAQYSSYSSAKGRMLASFLVWRQGDDFYLMLSADIADAIQKRLSMFVLRSKVKIERVDREYRLLGVAGEAAIDVLAAIGLIVPSEAMLLSETAGGVAIRQRAGSYLLALPEMTALKSASALLDKAVRPIGNQAWDAFDIAAGIAWVTRPTQEQFVPQMANMDLIGAVSFKKGCYPGQEIVARTQYLGKLKRRLFRATVAAEVAVGDALYSPSVPGQTIGMVANIVRTGEAQMELLVVVQAAAWESGIFVGSPEGVRLSPLTLPYDLPASN</sequence>
<evidence type="ECO:0000313" key="4">
    <source>
        <dbReference type="Proteomes" id="UP000076625"/>
    </source>
</evidence>
<evidence type="ECO:0000259" key="2">
    <source>
        <dbReference type="Pfam" id="PF01571"/>
    </source>
</evidence>
<name>A0A163D553_9NEIS</name>
<keyword evidence="1" id="KW-0809">Transit peptide</keyword>
<keyword evidence="4" id="KW-1185">Reference proteome</keyword>
<dbReference type="NCBIfam" id="TIGR03317">
    <property type="entry name" value="ygfZ_signature"/>
    <property type="match status" value="1"/>
</dbReference>